<feature type="region of interest" description="Disordered" evidence="15">
    <location>
        <begin position="807"/>
        <end position="886"/>
    </location>
</feature>
<dbReference type="Pfam" id="PF18911">
    <property type="entry name" value="PKD_4"/>
    <property type="match status" value="1"/>
</dbReference>
<evidence type="ECO:0000313" key="18">
    <source>
        <dbReference type="EMBL" id="MFD1647565.1"/>
    </source>
</evidence>
<dbReference type="NCBIfam" id="NF012200">
    <property type="entry name" value="choice_anch_D"/>
    <property type="match status" value="1"/>
</dbReference>
<keyword evidence="8" id="KW-0256">Endoplasmic reticulum</keyword>
<dbReference type="InterPro" id="IPR035986">
    <property type="entry name" value="PKD_dom_sf"/>
</dbReference>
<keyword evidence="5" id="KW-0963">Cytoplasm</keyword>
<dbReference type="SUPFAM" id="SSF49785">
    <property type="entry name" value="Galactose-binding domain-like"/>
    <property type="match status" value="2"/>
</dbReference>
<evidence type="ECO:0000259" key="16">
    <source>
        <dbReference type="PROSITE" id="PS50093"/>
    </source>
</evidence>
<dbReference type="Proteomes" id="UP001597034">
    <property type="component" value="Unassembled WGS sequence"/>
</dbReference>
<keyword evidence="7" id="KW-0732">Signal</keyword>
<dbReference type="Gene3D" id="2.60.40.10">
    <property type="entry name" value="Immunoglobulins"/>
    <property type="match status" value="4"/>
</dbReference>
<feature type="compositionally biased region" description="Low complexity" evidence="15">
    <location>
        <begin position="1306"/>
        <end position="1317"/>
    </location>
</feature>
<dbReference type="Pfam" id="PF17963">
    <property type="entry name" value="Big_9"/>
    <property type="match status" value="1"/>
</dbReference>
<dbReference type="Pfam" id="PF22352">
    <property type="entry name" value="K319L-like_PKD"/>
    <property type="match status" value="1"/>
</dbReference>
<feature type="region of interest" description="Disordered" evidence="15">
    <location>
        <begin position="1304"/>
        <end position="1324"/>
    </location>
</feature>
<dbReference type="CDD" id="cd00146">
    <property type="entry name" value="PKD"/>
    <property type="match status" value="1"/>
</dbReference>
<keyword evidence="12" id="KW-0325">Glycoprotein</keyword>
<dbReference type="GO" id="GO:0005737">
    <property type="term" value="C:cytoplasm"/>
    <property type="evidence" value="ECO:0007669"/>
    <property type="project" value="UniProtKB-SubCell"/>
</dbReference>
<keyword evidence="10" id="KW-0969">Cilium</keyword>
<dbReference type="Gene3D" id="2.60.120.430">
    <property type="entry name" value="Galactose-binding lectin"/>
    <property type="match status" value="4"/>
</dbReference>
<evidence type="ECO:0000256" key="15">
    <source>
        <dbReference type="SAM" id="MobiDB-lite"/>
    </source>
</evidence>
<dbReference type="PROSITE" id="PS50093">
    <property type="entry name" value="PKD"/>
    <property type="match status" value="1"/>
</dbReference>
<feature type="region of interest" description="Disordered" evidence="15">
    <location>
        <begin position="2143"/>
        <end position="2164"/>
    </location>
</feature>
<keyword evidence="9" id="KW-1133">Transmembrane helix</keyword>
<dbReference type="SMART" id="SM00089">
    <property type="entry name" value="PKD"/>
    <property type="match status" value="2"/>
</dbReference>
<organism evidence="18 19">
    <name type="scientific">Haloarchaeobius litoreus</name>
    <dbReference type="NCBI Taxonomy" id="755306"/>
    <lineage>
        <taxon>Archaea</taxon>
        <taxon>Methanobacteriati</taxon>
        <taxon>Methanobacteriota</taxon>
        <taxon>Stenosarchaea group</taxon>
        <taxon>Halobacteria</taxon>
        <taxon>Halobacteriales</taxon>
        <taxon>Halorubellaceae</taxon>
        <taxon>Haloarchaeobius</taxon>
    </lineage>
</organism>
<keyword evidence="11" id="KW-0472">Membrane</keyword>
<keyword evidence="6" id="KW-0812">Transmembrane</keyword>
<evidence type="ECO:0000256" key="5">
    <source>
        <dbReference type="ARBA" id="ARBA00022490"/>
    </source>
</evidence>
<comment type="subcellular location">
    <subcellularLocation>
        <location evidence="2">Cell projection</location>
        <location evidence="2">Cilium</location>
    </subcellularLocation>
    <subcellularLocation>
        <location evidence="3">Cytoplasm</location>
    </subcellularLocation>
    <subcellularLocation>
        <location evidence="1">Endoplasmic reticulum membrane</location>
        <topology evidence="1">Single-pass type I membrane protein</topology>
    </subcellularLocation>
</comment>
<protein>
    <submittedName>
        <fullName evidence="18">Malectin domain-containing carbohydrate-binding protein</fullName>
    </submittedName>
</protein>
<feature type="domain" description="Fibronectin type-III" evidence="17">
    <location>
        <begin position="1389"/>
        <end position="1489"/>
    </location>
</feature>
<dbReference type="InterPro" id="IPR008979">
    <property type="entry name" value="Galactose-bd-like_sf"/>
</dbReference>
<feature type="compositionally biased region" description="Polar residues" evidence="15">
    <location>
        <begin position="2143"/>
        <end position="2152"/>
    </location>
</feature>
<dbReference type="RefSeq" id="WP_256401952.1">
    <property type="nucleotide sequence ID" value="NZ_JANHJR010000004.1"/>
</dbReference>
<reference evidence="18 19" key="1">
    <citation type="journal article" date="2019" name="Int. J. Syst. Evol. Microbiol.">
        <title>The Global Catalogue of Microorganisms (GCM) 10K type strain sequencing project: providing services to taxonomists for standard genome sequencing and annotation.</title>
        <authorList>
            <consortium name="The Broad Institute Genomics Platform"/>
            <consortium name="The Broad Institute Genome Sequencing Center for Infectious Disease"/>
            <person name="Wu L."/>
            <person name="Ma J."/>
        </authorList>
    </citation>
    <scope>NUCLEOTIDE SEQUENCE [LARGE SCALE GENOMIC DNA]</scope>
    <source>
        <strain evidence="18 19">CGMCC 1.10390</strain>
    </source>
</reference>
<dbReference type="Pfam" id="PF22544">
    <property type="entry name" value="HYDIN_VesB_CFA65-like_Ig"/>
    <property type="match status" value="1"/>
</dbReference>
<keyword evidence="13" id="KW-0966">Cell projection</keyword>
<evidence type="ECO:0000256" key="10">
    <source>
        <dbReference type="ARBA" id="ARBA00023069"/>
    </source>
</evidence>
<evidence type="ECO:0000256" key="2">
    <source>
        <dbReference type="ARBA" id="ARBA00004138"/>
    </source>
</evidence>
<dbReference type="InterPro" id="IPR006644">
    <property type="entry name" value="Cadg"/>
</dbReference>
<dbReference type="InterPro" id="IPR021720">
    <property type="entry name" value="Malectin_dom"/>
</dbReference>
<dbReference type="SMART" id="SM00736">
    <property type="entry name" value="CADG"/>
    <property type="match status" value="1"/>
</dbReference>
<feature type="region of interest" description="Disordered" evidence="15">
    <location>
        <begin position="2901"/>
        <end position="2921"/>
    </location>
</feature>
<evidence type="ECO:0000256" key="13">
    <source>
        <dbReference type="ARBA" id="ARBA00023273"/>
    </source>
</evidence>
<gene>
    <name evidence="18" type="ORF">ACFSBL_17885</name>
</gene>
<evidence type="ECO:0000256" key="1">
    <source>
        <dbReference type="ARBA" id="ARBA00004115"/>
    </source>
</evidence>
<dbReference type="InterPro" id="IPR039155">
    <property type="entry name" value="MLEC"/>
</dbReference>
<evidence type="ECO:0000256" key="6">
    <source>
        <dbReference type="ARBA" id="ARBA00022692"/>
    </source>
</evidence>
<feature type="compositionally biased region" description="Acidic residues" evidence="15">
    <location>
        <begin position="824"/>
        <end position="841"/>
    </location>
</feature>
<evidence type="ECO:0000256" key="14">
    <source>
        <dbReference type="ARBA" id="ARBA00023277"/>
    </source>
</evidence>
<comment type="caution">
    <text evidence="18">The sequence shown here is derived from an EMBL/GenBank/DDBJ whole genome shotgun (WGS) entry which is preliminary data.</text>
</comment>
<evidence type="ECO:0000259" key="17">
    <source>
        <dbReference type="PROSITE" id="PS50853"/>
    </source>
</evidence>
<evidence type="ECO:0000256" key="11">
    <source>
        <dbReference type="ARBA" id="ARBA00023136"/>
    </source>
</evidence>
<accession>A0ABD6DMK1</accession>
<feature type="compositionally biased region" description="Acidic residues" evidence="15">
    <location>
        <begin position="854"/>
        <end position="872"/>
    </location>
</feature>
<dbReference type="SUPFAM" id="SSF49299">
    <property type="entry name" value="PKD domain"/>
    <property type="match status" value="1"/>
</dbReference>
<name>A0ABD6DMK1_9EURY</name>
<evidence type="ECO:0000256" key="8">
    <source>
        <dbReference type="ARBA" id="ARBA00022824"/>
    </source>
</evidence>
<dbReference type="PROSITE" id="PS50853">
    <property type="entry name" value="FN3"/>
    <property type="match status" value="2"/>
</dbReference>
<feature type="domain" description="Fibronectin type-III" evidence="17">
    <location>
        <begin position="1799"/>
        <end position="1892"/>
    </location>
</feature>
<dbReference type="SUPFAM" id="SSF49313">
    <property type="entry name" value="Cadherin-like"/>
    <property type="match status" value="1"/>
</dbReference>
<dbReference type="EMBL" id="JBHUDO010000004">
    <property type="protein sequence ID" value="MFD1647565.1"/>
    <property type="molecule type" value="Genomic_DNA"/>
</dbReference>
<dbReference type="InterPro" id="IPR003961">
    <property type="entry name" value="FN3_dom"/>
</dbReference>
<dbReference type="InterPro" id="IPR022409">
    <property type="entry name" value="PKD/Chitinase_dom"/>
</dbReference>
<evidence type="ECO:0000256" key="12">
    <source>
        <dbReference type="ARBA" id="ARBA00023180"/>
    </source>
</evidence>
<keyword evidence="19" id="KW-1185">Reference proteome</keyword>
<dbReference type="InterPro" id="IPR011041">
    <property type="entry name" value="Quinoprot_gluc/sorb_DH_b-prop"/>
</dbReference>
<dbReference type="PANTHER" id="PTHR13460">
    <property type="match status" value="1"/>
</dbReference>
<dbReference type="InterPro" id="IPR036116">
    <property type="entry name" value="FN3_sf"/>
</dbReference>
<evidence type="ECO:0000313" key="19">
    <source>
        <dbReference type="Proteomes" id="UP001597034"/>
    </source>
</evidence>
<feature type="compositionally biased region" description="Polar residues" evidence="15">
    <location>
        <begin position="89"/>
        <end position="102"/>
    </location>
</feature>
<keyword evidence="14" id="KW-0119">Carbohydrate metabolism</keyword>
<dbReference type="InterPro" id="IPR053879">
    <property type="entry name" value="HYDIN_VesB_CFA65-like_Ig"/>
</dbReference>
<dbReference type="InterPro" id="IPR000601">
    <property type="entry name" value="PKD_dom"/>
</dbReference>
<feature type="region of interest" description="Disordered" evidence="15">
    <location>
        <begin position="88"/>
        <end position="110"/>
    </location>
</feature>
<dbReference type="Pfam" id="PF11721">
    <property type="entry name" value="Malectin"/>
    <property type="match status" value="4"/>
</dbReference>
<sequence>METFVQRESVLAVLLSTLTVLSVVAAGSTGAFAAPDRGVGAPDISSTVTGADRAAVGETLHRANAGGGFTDGDGNQWSPLTDYLVAGGDQTSSHGQPSTIHSSVPPGTPSQIWETERWDPSDGAEMQYEFAVPAGQQVEVRLYFYDGYSGTSAPGDRVFDVSVEDQTIENFDIIDTYGDDTGAMESFTVTSDGTIDVDFGHVTENPQINAIEIVSVESSPGELDAPGSTDFGTVVTGGTQTETVTLTNLGNASNASHPDITVDGVSLTGTDAGQFSHDFSGSTTLAPGESTTVNVTYSPDEAQAHAATLDVSHTGTNSPVTVDLTGEGTSTAQVGFGKSQLQGFSQGSLTALEFGPDGRLYVAQQNGMVYALNVSRDGENSYSVASQESIDAIQDIPNHDDLGTHLPGETNRQITGLTVAGTAAEPIVYVSSSDPNIDVGADDDDTDTNSGAISRLTFDWNTDGSLSSVDHEVMVLGLPRSEENHATNGLDLSDDGETLYVAQGGHTNKGAPGNNFGHTPEYALSAAVLSVDLAQIEANYSVNDLQNYDTDYPSLPFHYAIPTIQNEDATPGDDLPFGGANGTNQAMWVEDGPVQVHSPGYRNPYDLVLSEDDQLYVIDNGPNGGWGGQPVDEGPGGTCTNAPNEDGSYGTGDQLHLATEGSYGGHAAPIRGNPTGADIYDEDGNVVLDINSSNSPVPASEVNPVECDYQDPSEDNSIGGTFGWTGGMDEYTASNFGGEMQGDLLVVVGSSSVTRVQLNATGTGVTDQETNFFSDLSALGIAAQGDEGPFPGTVWTARGSITVFEPNDYGDGGGGGTCSGADDPSLDEDGDGYDNADEIDAGTDPCSAASTPPDFDDDFISNVNDPDDDNDGAPDTTDHFAVDADNGTTTTLPVQMEFAETALFGDDSQGWDGLMTNGEDDYQDLYDPSQMTVGGAAQVVTVENVPAGDAVNDQNAQQFAFQRGFVAPDEPFTVSTTVNGYPENPSNYHGLGFYIGNGDQDNYIKLIVSANGGTGGVQFAEEFGGSFANVAQPDDPAVTGPGNNTDLSMTVYPSNNTVRAFYTPTGGSQTFVGETTVPESWLNTSDGNGLAMGLIATSYQAGSTFDATWTDLTAEYVTPPENQPPVADAGDDQTVDEGATVQLDASGSTDPDGDDSTLGYTWTQTAGPTVSLSSYDAVNPTFTAPDVDGATTLSFEVSVSDGLANDTDTVNVTVQDTDTGTGAVVFAVNSGGSAYTATDGTEYVADTNFVDGSTYSNTTVEIGNTQDDTLYQTERYGDPFGYDVPVENGTYQVTLQFAEIYQGVAPSDSPDSSGPDDGTNENDRVFNASIEGEQVITNLDLFATVGPANATQQTFTVEVTDGQLDVDFEALYDNAKLSAMTVTEVPTHQPYAVETDPATNVGATSATLNGDLTGLGDNDNATVYFQYWVQGQKDSTLTWWTGSTQSSPGAFSATVALDPDTTYEFQAYAQSDEGEWVAGDVETFTTDATGDYGVQTGTASNVTTQGAELSGILSLGDKTEATPYVRFWVQGQPETTYWYTGSPTNESGGFDFPVTLSPSTTYEWQALSQSSDGEWDAGDVSSFTTPTGEFFGATTHPATDVGVESATLNGELLNLGDNDNATVYFTYWEQGAKESTLTWWTGSVQEATGNFSATVGVEPNTTYEFRAFAQSDEGEWKAGPVRTFTTQDGAVFDVETDPATDVGATSATLNGDLTGLGDHDNATVYFQYWVTGQQSSTLTWWTGSTQSAPGPYSATVDLQSDTSYSVQAYVQSGDGVWKAGDVETFTTGTEGELSVDTLPPTNVTETAATFNAEVFSFGADSLEKAHFQYWIQGQESSTKQWTPNEVPSEPGTFSIDTSGLQNDTTYVVRAHVQNSDGEWANGGTETFTTGAPVENQPPTAAFTANESTPTVGQPVMFDASGSSDDDGSIASYEWDWNGDGITDATGQQATHTFGSSGDYQVSLTVTDDDGANDTATQTVSVSEAPTVNSSATLTITPDSGIEASTYGSGSYEVTNTGESNITSVTLDLSTATLPDVVFDPDGTAGDQAAKGLSIDGQSGDGVGVVSTADGDVFSQPHNGVNGSDGYDVLTIEFTDFEPGETVSFSADNDPTSIKGATLSSQEAGPISGLELARSTLTVEYGDGTTQTSQTIGDGSAGGAEATVDSSVPTAPSIDAQGVSLDSDALDPRHSAATVGNASQTITVSGPAGAQVTLVRVEGELELSNVPDYNGTPGYDIEAFEANKAEDVEYYSATIGSSGTVEIPVTLTNSTDVGGLNYFVASVADAEGAGMASNVVVLEYAPGEDEPAADQPVHAINAGGDAYTATDGIEYAADSNYDESAGTSDTSEPIAGTDDDALYQTERYGDPLSYSFPVEDGTYDVTLHLAEIYHGVDGGNPDGGVGDRVFDVSIEGQTVLSDYDLYEDVGPLNATQETYTVTVTDGALDVDMDASVDNAKVAAITVENASDDGGGENTPPAVTAIDDQTVIRGETVTVPVSATDVDGDNLTLSASTPGFVSFTDDGDGTGTLTVAPQSGDTGTTTVEVTADDGEAQTTESFELTVDAGTDTTAGTATHRVNAGGNTITATDGGPDWTGVTGTGSPYLVSVGSSGGNYCGGDAVTPTSAVPSSTPAGVYDCERYGEMEWTFSTDAGTVEVRLYLSNQFSGSSGVGERQFNVSVEGTQVLTQYDPVADVGHANGTLKTFTVSDSNGDGNVTVTFEAGAIENPQVNAIEVVDTDDGSGGSGSAAANLLVTENGGIDASTYNTGSFEITNTGDTAIESVTYDLGQAMFPDVVFDPDGTAGDAGSKGFTPDSGASTTGLVDGSFASPHNGVDGEDGYDALTATFDDFDPGETFTFSTDIDPTSIKDASSTGSAGSVSGLELSAATVTVEYADDSTQTTALFGDGSNGGSAATATSSVPTAPTLGVSGVTLDAGALDARHAAATVSSASQTITVDGPAGATVQLLHVEGQLELDQATGYELEQYEANTAENVDYQTVTLDSNGDATVDVTLTNTSSSDVEGGYNYFVATVADGDGDTGSTTSIIVLKYDDSA</sequence>
<feature type="domain" description="PKD" evidence="16">
    <location>
        <begin position="1898"/>
        <end position="1981"/>
    </location>
</feature>
<evidence type="ECO:0000256" key="4">
    <source>
        <dbReference type="ARBA" id="ARBA00009141"/>
    </source>
</evidence>
<dbReference type="InterPro" id="IPR013783">
    <property type="entry name" value="Ig-like_fold"/>
</dbReference>
<dbReference type="InterPro" id="IPR015919">
    <property type="entry name" value="Cadherin-like_sf"/>
</dbReference>
<evidence type="ECO:0000256" key="9">
    <source>
        <dbReference type="ARBA" id="ARBA00022989"/>
    </source>
</evidence>
<comment type="similarity">
    <text evidence="4">Belongs to the malectin family.</text>
</comment>
<proteinExistence type="inferred from homology"/>
<feature type="compositionally biased region" description="Low complexity" evidence="15">
    <location>
        <begin position="2908"/>
        <end position="2921"/>
    </location>
</feature>
<evidence type="ECO:0000256" key="7">
    <source>
        <dbReference type="ARBA" id="ARBA00022729"/>
    </source>
</evidence>
<dbReference type="PANTHER" id="PTHR13460:SF0">
    <property type="entry name" value="MALECTIN"/>
    <property type="match status" value="1"/>
</dbReference>
<dbReference type="SUPFAM" id="SSF50952">
    <property type="entry name" value="Soluble quinoprotein glucose dehydrogenase"/>
    <property type="match status" value="1"/>
</dbReference>
<evidence type="ECO:0000256" key="3">
    <source>
        <dbReference type="ARBA" id="ARBA00004496"/>
    </source>
</evidence>
<dbReference type="SUPFAM" id="SSF49265">
    <property type="entry name" value="Fibronectin type III"/>
    <property type="match status" value="1"/>
</dbReference>